<accession>A0A433CW94</accession>
<evidence type="ECO:0000313" key="1">
    <source>
        <dbReference type="EMBL" id="RUP42807.1"/>
    </source>
</evidence>
<comment type="caution">
    <text evidence="1">The sequence shown here is derived from an EMBL/GenBank/DDBJ whole genome shotgun (WGS) entry which is preliminary data.</text>
</comment>
<organism evidence="1 2">
    <name type="scientific">Jimgerdemannia flammicorona</name>
    <dbReference type="NCBI Taxonomy" id="994334"/>
    <lineage>
        <taxon>Eukaryota</taxon>
        <taxon>Fungi</taxon>
        <taxon>Fungi incertae sedis</taxon>
        <taxon>Mucoromycota</taxon>
        <taxon>Mucoromycotina</taxon>
        <taxon>Endogonomycetes</taxon>
        <taxon>Endogonales</taxon>
        <taxon>Endogonaceae</taxon>
        <taxon>Jimgerdemannia</taxon>
    </lineage>
</organism>
<sequence length="69" mass="8340">MFSKVDVQVLREMVLRSWLDPDVEYDPAKHGVFQYIHVVYERLCTLYEQGTSPLEEHHLENWYNVNVWS</sequence>
<keyword evidence="2" id="KW-1185">Reference proteome</keyword>
<proteinExistence type="predicted"/>
<dbReference type="EMBL" id="RBNI01012387">
    <property type="protein sequence ID" value="RUP42807.1"/>
    <property type="molecule type" value="Genomic_DNA"/>
</dbReference>
<feature type="non-terminal residue" evidence="1">
    <location>
        <position position="69"/>
    </location>
</feature>
<name>A0A433CW94_9FUNG</name>
<evidence type="ECO:0000313" key="2">
    <source>
        <dbReference type="Proteomes" id="UP000268093"/>
    </source>
</evidence>
<protein>
    <submittedName>
        <fullName evidence="1">Uncharacterized protein</fullName>
    </submittedName>
</protein>
<dbReference type="AlphaFoldDB" id="A0A433CW94"/>
<gene>
    <name evidence="1" type="ORF">BC936DRAFT_138057</name>
</gene>
<dbReference type="Proteomes" id="UP000268093">
    <property type="component" value="Unassembled WGS sequence"/>
</dbReference>
<reference evidence="1 2" key="1">
    <citation type="journal article" date="2018" name="New Phytol.">
        <title>Phylogenomics of Endogonaceae and evolution of mycorrhizas within Mucoromycota.</title>
        <authorList>
            <person name="Chang Y."/>
            <person name="Desiro A."/>
            <person name="Na H."/>
            <person name="Sandor L."/>
            <person name="Lipzen A."/>
            <person name="Clum A."/>
            <person name="Barry K."/>
            <person name="Grigoriev I.V."/>
            <person name="Martin F.M."/>
            <person name="Stajich J.E."/>
            <person name="Smith M.E."/>
            <person name="Bonito G."/>
            <person name="Spatafora J.W."/>
        </authorList>
    </citation>
    <scope>NUCLEOTIDE SEQUENCE [LARGE SCALE GENOMIC DNA]</scope>
    <source>
        <strain evidence="1 2">GMNB39</strain>
    </source>
</reference>